<evidence type="ECO:0000313" key="7">
    <source>
        <dbReference type="EMBL" id="MDT0608462.1"/>
    </source>
</evidence>
<reference evidence="7 8" key="1">
    <citation type="submission" date="2023-09" db="EMBL/GenBank/DDBJ databases">
        <authorList>
            <person name="Rey-Velasco X."/>
        </authorList>
    </citation>
    <scope>NUCLEOTIDE SEQUENCE [LARGE SCALE GENOMIC DNA]</scope>
    <source>
        <strain evidence="7 8">F388</strain>
    </source>
</reference>
<dbReference type="Pfam" id="PF01433">
    <property type="entry name" value="Peptidase_M1"/>
    <property type="match status" value="1"/>
</dbReference>
<evidence type="ECO:0000256" key="4">
    <source>
        <dbReference type="ARBA" id="ARBA00023163"/>
    </source>
</evidence>
<accession>A0ABU3AFX4</accession>
<dbReference type="InterPro" id="IPR016024">
    <property type="entry name" value="ARM-type_fold"/>
</dbReference>
<keyword evidence="3" id="KW-0805">Transcription regulation</keyword>
<dbReference type="Pfam" id="PF13646">
    <property type="entry name" value="HEAT_2"/>
    <property type="match status" value="1"/>
</dbReference>
<dbReference type="Proteomes" id="UP001255246">
    <property type="component" value="Unassembled WGS sequence"/>
</dbReference>
<feature type="domain" description="Aminopeptidase N-like N-terminal" evidence="6">
    <location>
        <begin position="42"/>
        <end position="219"/>
    </location>
</feature>
<dbReference type="Pfam" id="PF17900">
    <property type="entry name" value="Peptidase_M1_N"/>
    <property type="match status" value="1"/>
</dbReference>
<evidence type="ECO:0000313" key="8">
    <source>
        <dbReference type="Proteomes" id="UP001255246"/>
    </source>
</evidence>
<evidence type="ECO:0000259" key="6">
    <source>
        <dbReference type="Pfam" id="PF17900"/>
    </source>
</evidence>
<dbReference type="InterPro" id="IPR011989">
    <property type="entry name" value="ARM-like"/>
</dbReference>
<keyword evidence="7" id="KW-0378">Hydrolase</keyword>
<keyword evidence="7" id="KW-0645">Protease</keyword>
<dbReference type="EMBL" id="JAVRHR010000005">
    <property type="protein sequence ID" value="MDT0608462.1"/>
    <property type="molecule type" value="Genomic_DNA"/>
</dbReference>
<dbReference type="InterPro" id="IPR045357">
    <property type="entry name" value="Aminopeptidase_N-like_N"/>
</dbReference>
<dbReference type="InterPro" id="IPR042097">
    <property type="entry name" value="Aminopeptidase_N-like_N_sf"/>
</dbReference>
<dbReference type="InterPro" id="IPR027268">
    <property type="entry name" value="Peptidase_M4/M1_CTD_sf"/>
</dbReference>
<dbReference type="Gene3D" id="2.60.40.1730">
    <property type="entry name" value="tricorn interacting facor f3 domain"/>
    <property type="match status" value="1"/>
</dbReference>
<keyword evidence="4" id="KW-0804">Transcription</keyword>
<evidence type="ECO:0000256" key="1">
    <source>
        <dbReference type="ARBA" id="ARBA00010937"/>
    </source>
</evidence>
<evidence type="ECO:0000256" key="3">
    <source>
        <dbReference type="ARBA" id="ARBA00023015"/>
    </source>
</evidence>
<dbReference type="Gene3D" id="1.25.10.10">
    <property type="entry name" value="Leucine-rich Repeat Variant"/>
    <property type="match status" value="1"/>
</dbReference>
<dbReference type="PANTHER" id="PTHR15137:SF9">
    <property type="entry name" value="TRANSCRIPTION INITIATION FACTOR TFIID SUBUNIT 2"/>
    <property type="match status" value="1"/>
</dbReference>
<keyword evidence="8" id="KW-1185">Reference proteome</keyword>
<evidence type="ECO:0000256" key="2">
    <source>
        <dbReference type="ARBA" id="ARBA00017363"/>
    </source>
</evidence>
<gene>
    <name evidence="7" type="ORF">RM706_15575</name>
</gene>
<dbReference type="PANTHER" id="PTHR15137">
    <property type="entry name" value="TRANSCRIPTION INITIATION FACTOR TFIID"/>
    <property type="match status" value="1"/>
</dbReference>
<keyword evidence="7" id="KW-0031">Aminopeptidase</keyword>
<feature type="domain" description="Peptidase M1 membrane alanine aminopeptidase" evidence="5">
    <location>
        <begin position="267"/>
        <end position="473"/>
    </location>
</feature>
<proteinExistence type="inferred from homology"/>
<dbReference type="SUPFAM" id="SSF63737">
    <property type="entry name" value="Leukotriene A4 hydrolase N-terminal domain"/>
    <property type="match status" value="1"/>
</dbReference>
<evidence type="ECO:0000259" key="5">
    <source>
        <dbReference type="Pfam" id="PF01433"/>
    </source>
</evidence>
<dbReference type="SUPFAM" id="SSF55486">
    <property type="entry name" value="Metalloproteases ('zincins'), catalytic domain"/>
    <property type="match status" value="1"/>
</dbReference>
<dbReference type="PROSITE" id="PS51257">
    <property type="entry name" value="PROKAR_LIPOPROTEIN"/>
    <property type="match status" value="1"/>
</dbReference>
<dbReference type="Gene3D" id="1.10.390.10">
    <property type="entry name" value="Neutral Protease Domain 2"/>
    <property type="match status" value="1"/>
</dbReference>
<dbReference type="GO" id="GO:0004177">
    <property type="term" value="F:aminopeptidase activity"/>
    <property type="evidence" value="ECO:0007669"/>
    <property type="project" value="UniProtKB-KW"/>
</dbReference>
<dbReference type="InterPro" id="IPR014782">
    <property type="entry name" value="Peptidase_M1_dom"/>
</dbReference>
<dbReference type="RefSeq" id="WP_311353198.1">
    <property type="nucleotide sequence ID" value="NZ_JAVRHR010000005.1"/>
</dbReference>
<dbReference type="InterPro" id="IPR037813">
    <property type="entry name" value="TAF2"/>
</dbReference>
<sequence length="857" mass="99057">MTHKKITLFIIFHLTLMLIVGCTSKTFNTTTDWANSHLDVLHQDIDISVDLDNKRLFGNTRLEILPNKIVDSIRLNAVQMSIKYVKNKDGNSIGYTVNDSLITINLQNNIDFTDTLILDIGFETLYENQSDPSNIWGSFGNGVRYFQTTQTENERRQQLWAFGEPNSSRYWFPSNDNPEDLRTTNITISVEKHLLAISSGSLVSSVQNGDNIIYNWISNQQYSPHNTFLVVGAYANVEQKYQDVNINNYGYPDEKLGTKESVIRLPDMMKFFSEYMGVKYPYKSYSQIFVQDFGGWKPGLATSIITENMIDDKTTHEDFFYGWDLTESEALAAQWFGSYLKPKSWNDTWLTKGFSRYFSGLYNEYKNGNTEFLTYQLSPDLSAYLSDWNAELQTIVVPDNIEDVDYFVNSNAPYLKGARVLHMLRKELGEKKWKQLIQTYVNEYSDKLITTEDFIDVVNQIANKPMNWFFEQWIYGVGHPKFRVEHRFNDARNELTLDIYQQQKVDSTIGGKRIPFFKGKMLIEINEKVESINIEAAYKNTFVFSTNTSPSLVNLDFEDTWIKEQISIQKEAEQLLIELKTSKDVLHRITTMQRLTSRVLSDTTDAEIRSKVKDALLSQSFNEDYWRMRLTAISQLGQLFNPSSDFKIVLDKKTEKVLLQLVERETSWVKAWTINFLGNTRDQKYVPIYLEGLKDYSDRVVFMSAIALGKSRDSKAYTALMDLPKKPSWKNQSLISALYGLKELKDLRGYDLAMDALFDSNKPHWNLATPIWDHRLAAAYTLKALDKTEEGSKLVFKNFSNAIEDGNMNDIFYNAQTLGILGGEYWLQAVKMLKKEYAIDKNVIRALENLENQFPVN</sequence>
<protein>
    <recommendedName>
        <fullName evidence="2">Transcription initiation factor TFIID subunit 2</fullName>
    </recommendedName>
</protein>
<organism evidence="7 8">
    <name type="scientific">Croceitalea rosinachiae</name>
    <dbReference type="NCBI Taxonomy" id="3075596"/>
    <lineage>
        <taxon>Bacteria</taxon>
        <taxon>Pseudomonadati</taxon>
        <taxon>Bacteroidota</taxon>
        <taxon>Flavobacteriia</taxon>
        <taxon>Flavobacteriales</taxon>
        <taxon>Flavobacteriaceae</taxon>
        <taxon>Croceitalea</taxon>
    </lineage>
</organism>
<dbReference type="SUPFAM" id="SSF48371">
    <property type="entry name" value="ARM repeat"/>
    <property type="match status" value="1"/>
</dbReference>
<comment type="similarity">
    <text evidence="1">Belongs to the TAF2 family.</text>
</comment>
<comment type="caution">
    <text evidence="7">The sequence shown here is derived from an EMBL/GenBank/DDBJ whole genome shotgun (WGS) entry which is preliminary data.</text>
</comment>
<name>A0ABU3AFX4_9FLAO</name>